<keyword evidence="1" id="KW-0812">Transmembrane</keyword>
<name>A0A1C5G4Q5_MICEH</name>
<reference evidence="2 3" key="1">
    <citation type="submission" date="2016-06" db="EMBL/GenBank/DDBJ databases">
        <authorList>
            <person name="Kjaerup R.B."/>
            <person name="Dalgaard T.S."/>
            <person name="Juul-Madsen H.R."/>
        </authorList>
    </citation>
    <scope>NUCLEOTIDE SEQUENCE [LARGE SCALE GENOMIC DNA]</scope>
    <source>
        <strain evidence="2 3">DSM 43913</strain>
    </source>
</reference>
<protein>
    <recommendedName>
        <fullName evidence="4">PH domain-containing protein</fullName>
    </recommendedName>
</protein>
<evidence type="ECO:0000256" key="1">
    <source>
        <dbReference type="SAM" id="Phobius"/>
    </source>
</evidence>
<organism evidence="2 3">
    <name type="scientific">Micromonospora echinofusca</name>
    <dbReference type="NCBI Taxonomy" id="47858"/>
    <lineage>
        <taxon>Bacteria</taxon>
        <taxon>Bacillati</taxon>
        <taxon>Actinomycetota</taxon>
        <taxon>Actinomycetes</taxon>
        <taxon>Micromonosporales</taxon>
        <taxon>Micromonosporaceae</taxon>
        <taxon>Micromonospora</taxon>
    </lineage>
</organism>
<evidence type="ECO:0000313" key="3">
    <source>
        <dbReference type="Proteomes" id="UP000198251"/>
    </source>
</evidence>
<keyword evidence="3" id="KW-1185">Reference proteome</keyword>
<dbReference type="Proteomes" id="UP000198251">
    <property type="component" value="Chromosome I"/>
</dbReference>
<gene>
    <name evidence="2" type="ORF">GA0070610_1088</name>
</gene>
<dbReference type="EMBL" id="LT607733">
    <property type="protein sequence ID" value="SCG14869.1"/>
    <property type="molecule type" value="Genomic_DNA"/>
</dbReference>
<proteinExistence type="predicted"/>
<dbReference type="AlphaFoldDB" id="A0A1C5G4Q5"/>
<evidence type="ECO:0000313" key="2">
    <source>
        <dbReference type="EMBL" id="SCG14869.1"/>
    </source>
</evidence>
<feature type="transmembrane region" description="Helical" evidence="1">
    <location>
        <begin position="46"/>
        <end position="67"/>
    </location>
</feature>
<feature type="transmembrane region" description="Helical" evidence="1">
    <location>
        <begin position="21"/>
        <end position="40"/>
    </location>
</feature>
<sequence>MMRADDRGVERGYDVELHRTRGALVLPLVCVLSGGVLLTLPGEHALLRRLVAGGAVLLGGSVLAGLLRPFRFVIGVDGLTVRRPGLRRTIAWTEVEALALARPSVREGLPATPRLLLVPVPGTLAGLPADARHPVDGRAAVELLDLARVREEPAEVAAALTRHAGERFVDALGGAPNDERPADRRRVP</sequence>
<keyword evidence="1" id="KW-1133">Transmembrane helix</keyword>
<keyword evidence="1" id="KW-0472">Membrane</keyword>
<accession>A0A1C5G4Q5</accession>
<evidence type="ECO:0008006" key="4">
    <source>
        <dbReference type="Google" id="ProtNLM"/>
    </source>
</evidence>